<keyword evidence="1" id="KW-0328">Glycosyltransferase</keyword>
<proteinExistence type="predicted"/>
<evidence type="ECO:0000256" key="1">
    <source>
        <dbReference type="ARBA" id="ARBA00022676"/>
    </source>
</evidence>
<dbReference type="PANTHER" id="PTHR45947:SF3">
    <property type="entry name" value="SULFOQUINOVOSYL TRANSFERASE SQD2"/>
    <property type="match status" value="1"/>
</dbReference>
<evidence type="ECO:0000259" key="3">
    <source>
        <dbReference type="Pfam" id="PF13579"/>
    </source>
</evidence>
<gene>
    <name evidence="4" type="ORF">KIM372_13060</name>
</gene>
<dbReference type="Proteomes" id="UP001321766">
    <property type="component" value="Chromosome"/>
</dbReference>
<sequence>MNKTQANRPIRVAMIADNLERNGIGAYIMGYCSKVDSRLVNLCIIVGGDVDPAYEQVASSANVSIIRLGHRKRHPLRYFAALARTFRQQRFDIVHVHGNSHTMALELALAKLCAVPIRIAHSHNTTCTHRALHRLLTPLFMTSYTQGLACGRLAGQWLFGGRPFSVAPNGIDVAHFLYDQDARMLVRAHSEFTDAFVIGHVGGLNHQKNQAFLIRAFETVAQANPAAVLLLVGEGPDRDKLQEQIQASPYSERILLAGPSQNPRDFYQAMDLFVLPSLFEGLPLALLEAQVAGLPCLVSDGVDPDSFATDRVQTLPLQAGPEAWGQAIVQLAGQYAPSQRPAYTVEQFARIDLAYTAGELTSTYVRCMRQLQQAHANTSR</sequence>
<dbReference type="InterPro" id="IPR028098">
    <property type="entry name" value="Glyco_trans_4-like_N"/>
</dbReference>
<accession>A0ABM8B924</accession>
<dbReference type="Gene3D" id="3.40.50.2000">
    <property type="entry name" value="Glycogen Phosphorylase B"/>
    <property type="match status" value="2"/>
</dbReference>
<feature type="domain" description="Glycosyltransferase subfamily 4-like N-terminal" evidence="3">
    <location>
        <begin position="22"/>
        <end position="141"/>
    </location>
</feature>
<reference evidence="4 5" key="1">
    <citation type="journal article" date="2023" name="Microbiol. Spectr.">
        <title>Symbiosis of Carpenter Bees with Uncharacterized Lactic Acid Bacteria Showing NAD Auxotrophy.</title>
        <authorList>
            <person name="Kawasaki S."/>
            <person name="Ozawa K."/>
            <person name="Mori T."/>
            <person name="Yamamoto A."/>
            <person name="Ito M."/>
            <person name="Ohkuma M."/>
            <person name="Sakamoto M."/>
            <person name="Matsutani M."/>
        </authorList>
    </citation>
    <scope>NUCLEOTIDE SEQUENCE [LARGE SCALE GENOMIC DNA]</scope>
    <source>
        <strain evidence="4 5">Kim37-2</strain>
    </source>
</reference>
<keyword evidence="2" id="KW-0808">Transferase</keyword>
<evidence type="ECO:0000313" key="4">
    <source>
        <dbReference type="EMBL" id="BDR53399.1"/>
    </source>
</evidence>
<evidence type="ECO:0000256" key="2">
    <source>
        <dbReference type="ARBA" id="ARBA00022679"/>
    </source>
</evidence>
<dbReference type="Pfam" id="PF13692">
    <property type="entry name" value="Glyco_trans_1_4"/>
    <property type="match status" value="1"/>
</dbReference>
<dbReference type="Pfam" id="PF13579">
    <property type="entry name" value="Glyco_trans_4_4"/>
    <property type="match status" value="1"/>
</dbReference>
<evidence type="ECO:0000313" key="5">
    <source>
        <dbReference type="Proteomes" id="UP001321766"/>
    </source>
</evidence>
<dbReference type="SUPFAM" id="SSF53756">
    <property type="entry name" value="UDP-Glycosyltransferase/glycogen phosphorylase"/>
    <property type="match status" value="1"/>
</dbReference>
<protein>
    <recommendedName>
        <fullName evidence="3">Glycosyltransferase subfamily 4-like N-terminal domain-containing protein</fullName>
    </recommendedName>
</protein>
<organism evidence="4 5">
    <name type="scientific">Bombiscardovia nodaiensis</name>
    <dbReference type="NCBI Taxonomy" id="2932181"/>
    <lineage>
        <taxon>Bacteria</taxon>
        <taxon>Bacillati</taxon>
        <taxon>Actinomycetota</taxon>
        <taxon>Actinomycetes</taxon>
        <taxon>Bifidobacteriales</taxon>
        <taxon>Bifidobacteriaceae</taxon>
        <taxon>Bombiscardovia</taxon>
    </lineage>
</organism>
<dbReference type="EMBL" id="AP026798">
    <property type="protein sequence ID" value="BDR53399.1"/>
    <property type="molecule type" value="Genomic_DNA"/>
</dbReference>
<name>A0ABM8B924_9BIFI</name>
<dbReference type="PANTHER" id="PTHR45947">
    <property type="entry name" value="SULFOQUINOVOSYL TRANSFERASE SQD2"/>
    <property type="match status" value="1"/>
</dbReference>
<keyword evidence="5" id="KW-1185">Reference proteome</keyword>
<dbReference type="InterPro" id="IPR050194">
    <property type="entry name" value="Glycosyltransferase_grp1"/>
</dbReference>